<proteinExistence type="predicted"/>
<dbReference type="Proteomes" id="UP001168821">
    <property type="component" value="Unassembled WGS sequence"/>
</dbReference>
<dbReference type="AlphaFoldDB" id="A0AA38IHW6"/>
<evidence type="ECO:0000313" key="2">
    <source>
        <dbReference type="Proteomes" id="UP001168821"/>
    </source>
</evidence>
<evidence type="ECO:0000313" key="1">
    <source>
        <dbReference type="EMBL" id="KAJ3654387.1"/>
    </source>
</evidence>
<name>A0AA38IHW6_9CUCU</name>
<organism evidence="1 2">
    <name type="scientific">Zophobas morio</name>
    <dbReference type="NCBI Taxonomy" id="2755281"/>
    <lineage>
        <taxon>Eukaryota</taxon>
        <taxon>Metazoa</taxon>
        <taxon>Ecdysozoa</taxon>
        <taxon>Arthropoda</taxon>
        <taxon>Hexapoda</taxon>
        <taxon>Insecta</taxon>
        <taxon>Pterygota</taxon>
        <taxon>Neoptera</taxon>
        <taxon>Endopterygota</taxon>
        <taxon>Coleoptera</taxon>
        <taxon>Polyphaga</taxon>
        <taxon>Cucujiformia</taxon>
        <taxon>Tenebrionidae</taxon>
        <taxon>Zophobas</taxon>
    </lineage>
</organism>
<dbReference type="EMBL" id="JALNTZ010000004">
    <property type="protein sequence ID" value="KAJ3654387.1"/>
    <property type="molecule type" value="Genomic_DNA"/>
</dbReference>
<accession>A0AA38IHW6</accession>
<gene>
    <name evidence="1" type="ORF">Zmor_013577</name>
</gene>
<keyword evidence="2" id="KW-1185">Reference proteome</keyword>
<comment type="caution">
    <text evidence="1">The sequence shown here is derived from an EMBL/GenBank/DDBJ whole genome shotgun (WGS) entry which is preliminary data.</text>
</comment>
<sequence>MTARLLVHEPQLTLRMGFEMLNLRLGFSIEDTSNEEHAVESLSSSTPFSHHIIKFQLSEQKVNRLRKETYDEKPNLIWAGNKVIYLHRAFETELRIKISRNYKL</sequence>
<reference evidence="1" key="1">
    <citation type="journal article" date="2023" name="G3 (Bethesda)">
        <title>Whole genome assemblies of Zophobas morio and Tenebrio molitor.</title>
        <authorList>
            <person name="Kaur S."/>
            <person name="Stinson S.A."/>
            <person name="diCenzo G.C."/>
        </authorList>
    </citation>
    <scope>NUCLEOTIDE SEQUENCE</scope>
    <source>
        <strain evidence="1">QUZm001</strain>
    </source>
</reference>
<protein>
    <submittedName>
        <fullName evidence="1">Uncharacterized protein</fullName>
    </submittedName>
</protein>